<dbReference type="PANTHER" id="PTHR32212">
    <property type="entry name" value="CYCLIN-LIKE F-BOX"/>
    <property type="match status" value="1"/>
</dbReference>
<dbReference type="EMBL" id="JAMSHJ010000005">
    <property type="protein sequence ID" value="KAI5405087.1"/>
    <property type="molecule type" value="Genomic_DNA"/>
</dbReference>
<gene>
    <name evidence="2" type="ORF">KIW84_052023</name>
</gene>
<protein>
    <recommendedName>
        <fullName evidence="1">F-box domain-containing protein</fullName>
    </recommendedName>
</protein>
<keyword evidence="3" id="KW-1185">Reference proteome</keyword>
<dbReference type="SMART" id="SM00256">
    <property type="entry name" value="FBOX"/>
    <property type="match status" value="1"/>
</dbReference>
<dbReference type="InterPro" id="IPR001810">
    <property type="entry name" value="F-box_dom"/>
</dbReference>
<feature type="non-terminal residue" evidence="2">
    <location>
        <position position="1"/>
    </location>
</feature>
<evidence type="ECO:0000313" key="2">
    <source>
        <dbReference type="EMBL" id="KAI5405087.1"/>
    </source>
</evidence>
<organism evidence="2 3">
    <name type="scientific">Pisum sativum</name>
    <name type="common">Garden pea</name>
    <name type="synonym">Lathyrus oleraceus</name>
    <dbReference type="NCBI Taxonomy" id="3888"/>
    <lineage>
        <taxon>Eukaryota</taxon>
        <taxon>Viridiplantae</taxon>
        <taxon>Streptophyta</taxon>
        <taxon>Embryophyta</taxon>
        <taxon>Tracheophyta</taxon>
        <taxon>Spermatophyta</taxon>
        <taxon>Magnoliopsida</taxon>
        <taxon>eudicotyledons</taxon>
        <taxon>Gunneridae</taxon>
        <taxon>Pentapetalae</taxon>
        <taxon>rosids</taxon>
        <taxon>fabids</taxon>
        <taxon>Fabales</taxon>
        <taxon>Fabaceae</taxon>
        <taxon>Papilionoideae</taxon>
        <taxon>50 kb inversion clade</taxon>
        <taxon>NPAAA clade</taxon>
        <taxon>Hologalegina</taxon>
        <taxon>IRL clade</taxon>
        <taxon>Fabeae</taxon>
        <taxon>Lathyrus</taxon>
    </lineage>
</organism>
<comment type="caution">
    <text evidence="2">The sequence shown here is derived from an EMBL/GenBank/DDBJ whole genome shotgun (WGS) entry which is preliminary data.</text>
</comment>
<sequence length="123" mass="14321">KSSTAMSHRHRLRLRILRKVDRISDLPNSLLEHILSFLPTKDTIATSILSKRWKPIWVSQLVFYLDGTSLQDTFAFRRFFNSFITTRDNITPYPSSHSTLNLATTDTTTTILFMLHLPEWSKP</sequence>
<reference evidence="2 3" key="1">
    <citation type="journal article" date="2022" name="Nat. Genet.">
        <title>Improved pea reference genome and pan-genome highlight genomic features and evolutionary characteristics.</title>
        <authorList>
            <person name="Yang T."/>
            <person name="Liu R."/>
            <person name="Luo Y."/>
            <person name="Hu S."/>
            <person name="Wang D."/>
            <person name="Wang C."/>
            <person name="Pandey M.K."/>
            <person name="Ge S."/>
            <person name="Xu Q."/>
            <person name="Li N."/>
            <person name="Li G."/>
            <person name="Huang Y."/>
            <person name="Saxena R.K."/>
            <person name="Ji Y."/>
            <person name="Li M."/>
            <person name="Yan X."/>
            <person name="He Y."/>
            <person name="Liu Y."/>
            <person name="Wang X."/>
            <person name="Xiang C."/>
            <person name="Varshney R.K."/>
            <person name="Ding H."/>
            <person name="Gao S."/>
            <person name="Zong X."/>
        </authorList>
    </citation>
    <scope>NUCLEOTIDE SEQUENCE [LARGE SCALE GENOMIC DNA]</scope>
    <source>
        <strain evidence="2 3">cv. Zhongwan 6</strain>
    </source>
</reference>
<dbReference type="SUPFAM" id="SSF81383">
    <property type="entry name" value="F-box domain"/>
    <property type="match status" value="1"/>
</dbReference>
<accession>A0A9D4WNT4</accession>
<dbReference type="AlphaFoldDB" id="A0A9D4WNT4"/>
<name>A0A9D4WNT4_PEA</name>
<feature type="domain" description="F-box" evidence="1">
    <location>
        <begin position="20"/>
        <end position="56"/>
    </location>
</feature>
<dbReference type="Gramene" id="Psat05G0202300-T1">
    <property type="protein sequence ID" value="KAI5405087.1"/>
    <property type="gene ID" value="KIW84_052023"/>
</dbReference>
<dbReference type="PANTHER" id="PTHR32212:SF234">
    <property type="entry name" value="F-BOX_LRR-REPEAT PROTEIN 13-LIKE"/>
    <property type="match status" value="1"/>
</dbReference>
<evidence type="ECO:0000313" key="3">
    <source>
        <dbReference type="Proteomes" id="UP001058974"/>
    </source>
</evidence>
<dbReference type="Gene3D" id="1.20.1280.50">
    <property type="match status" value="1"/>
</dbReference>
<dbReference type="InterPro" id="IPR053781">
    <property type="entry name" value="F-box_AtFBL13-like"/>
</dbReference>
<dbReference type="Pfam" id="PF00646">
    <property type="entry name" value="F-box"/>
    <property type="match status" value="1"/>
</dbReference>
<dbReference type="Proteomes" id="UP001058974">
    <property type="component" value="Chromosome 5"/>
</dbReference>
<dbReference type="CDD" id="cd22160">
    <property type="entry name" value="F-box_AtFBL13-like"/>
    <property type="match status" value="1"/>
</dbReference>
<proteinExistence type="predicted"/>
<dbReference type="InterPro" id="IPR036047">
    <property type="entry name" value="F-box-like_dom_sf"/>
</dbReference>
<evidence type="ECO:0000259" key="1">
    <source>
        <dbReference type="PROSITE" id="PS50181"/>
    </source>
</evidence>
<dbReference type="PROSITE" id="PS50181">
    <property type="entry name" value="FBOX"/>
    <property type="match status" value="1"/>
</dbReference>